<dbReference type="OrthoDB" id="10263328at2759"/>
<protein>
    <submittedName>
        <fullName evidence="3">1999_t:CDS:1</fullName>
    </submittedName>
</protein>
<feature type="non-terminal residue" evidence="3">
    <location>
        <position position="1"/>
    </location>
</feature>
<proteinExistence type="predicted"/>
<feature type="non-terminal residue" evidence="3">
    <location>
        <position position="118"/>
    </location>
</feature>
<feature type="domain" description="Importin subunit beta-1/Transportin-1-like TPR repeats" evidence="2">
    <location>
        <begin position="2"/>
        <end position="118"/>
    </location>
</feature>
<dbReference type="SUPFAM" id="SSF48371">
    <property type="entry name" value="ARM repeat"/>
    <property type="match status" value="1"/>
</dbReference>
<evidence type="ECO:0000313" key="3">
    <source>
        <dbReference type="EMBL" id="CAG8766825.1"/>
    </source>
</evidence>
<evidence type="ECO:0000313" key="4">
    <source>
        <dbReference type="Proteomes" id="UP000789570"/>
    </source>
</evidence>
<reference evidence="3" key="1">
    <citation type="submission" date="2021-06" db="EMBL/GenBank/DDBJ databases">
        <authorList>
            <person name="Kallberg Y."/>
            <person name="Tangrot J."/>
            <person name="Rosling A."/>
        </authorList>
    </citation>
    <scope>NUCLEOTIDE SEQUENCE</scope>
    <source>
        <strain evidence="3">UK204</strain>
    </source>
</reference>
<dbReference type="Pfam" id="PF25574">
    <property type="entry name" value="TPR_IMB1"/>
    <property type="match status" value="1"/>
</dbReference>
<name>A0A9N9NWG3_9GLOM</name>
<dbReference type="Proteomes" id="UP000789570">
    <property type="component" value="Unassembled WGS sequence"/>
</dbReference>
<keyword evidence="4" id="KW-1185">Reference proteome</keyword>
<dbReference type="EMBL" id="CAJVPQ010025484">
    <property type="protein sequence ID" value="CAG8766825.1"/>
    <property type="molecule type" value="Genomic_DNA"/>
</dbReference>
<evidence type="ECO:0000259" key="2">
    <source>
        <dbReference type="Pfam" id="PF25574"/>
    </source>
</evidence>
<comment type="caution">
    <text evidence="3">The sequence shown here is derived from an EMBL/GenBank/DDBJ whole genome shotgun (WGS) entry which is preliminary data.</text>
</comment>
<sequence length="118" mass="13214">SPILNRNTKPAVLSCFGDIALAIGGKFEVYLEVVMMVLAQASTMRTSKEANYDMIDYVMALREGILEAYVGIVQGLKSGDKAELLLRYIEQIFNFLMMTWNDIDRSEIIVRSMIGLIG</sequence>
<accession>A0A9N9NWG3</accession>
<evidence type="ECO:0000256" key="1">
    <source>
        <dbReference type="ARBA" id="ARBA00022737"/>
    </source>
</evidence>
<gene>
    <name evidence="3" type="ORF">FCALED_LOCUS17273</name>
</gene>
<dbReference type="AlphaFoldDB" id="A0A9N9NWG3"/>
<dbReference type="InterPro" id="IPR016024">
    <property type="entry name" value="ARM-type_fold"/>
</dbReference>
<dbReference type="InterPro" id="IPR011989">
    <property type="entry name" value="ARM-like"/>
</dbReference>
<dbReference type="Gene3D" id="1.25.10.10">
    <property type="entry name" value="Leucine-rich Repeat Variant"/>
    <property type="match status" value="1"/>
</dbReference>
<organism evidence="3 4">
    <name type="scientific">Funneliformis caledonium</name>
    <dbReference type="NCBI Taxonomy" id="1117310"/>
    <lineage>
        <taxon>Eukaryota</taxon>
        <taxon>Fungi</taxon>
        <taxon>Fungi incertae sedis</taxon>
        <taxon>Mucoromycota</taxon>
        <taxon>Glomeromycotina</taxon>
        <taxon>Glomeromycetes</taxon>
        <taxon>Glomerales</taxon>
        <taxon>Glomeraceae</taxon>
        <taxon>Funneliformis</taxon>
    </lineage>
</organism>
<dbReference type="InterPro" id="IPR058584">
    <property type="entry name" value="IMB1_TNPO1-like_TPR"/>
</dbReference>
<keyword evidence="1" id="KW-0677">Repeat</keyword>